<accession>A0A4R5FC22</accession>
<reference evidence="1 2" key="1">
    <citation type="submission" date="2019-03" db="EMBL/GenBank/DDBJ databases">
        <title>Novel species of Flavobacterium.</title>
        <authorList>
            <person name="Liu Q."/>
            <person name="Xin Y.-H."/>
        </authorList>
    </citation>
    <scope>NUCLEOTIDE SEQUENCE [LARGE SCALE GENOMIC DNA]</scope>
    <source>
        <strain evidence="1 2">LB3P52</strain>
    </source>
</reference>
<dbReference type="AlphaFoldDB" id="A0A4R5FC22"/>
<gene>
    <name evidence="1" type="ORF">E0I26_01160</name>
</gene>
<protein>
    <submittedName>
        <fullName evidence="1">Uncharacterized protein</fullName>
    </submittedName>
</protein>
<keyword evidence="2" id="KW-1185">Reference proteome</keyword>
<sequence>MLVSVTMFSQYNRTYTYSLYINAPEGVMQNEAHYVKTVVSIYKKKNIEYLTISREESKATYLVTSKLQIKGDDGRDTNIFYYLMTMDGKKKKASFMVEGSPYVGGDLVTGNFHLLLFKK</sequence>
<dbReference type="RefSeq" id="WP_131914670.1">
    <property type="nucleotide sequence ID" value="NZ_SMLG01000001.1"/>
</dbReference>
<comment type="caution">
    <text evidence="1">The sequence shown here is derived from an EMBL/GenBank/DDBJ whole genome shotgun (WGS) entry which is preliminary data.</text>
</comment>
<organism evidence="1 2">
    <name type="scientific">Flavobacterium rhamnosiphilum</name>
    <dbReference type="NCBI Taxonomy" id="2541724"/>
    <lineage>
        <taxon>Bacteria</taxon>
        <taxon>Pseudomonadati</taxon>
        <taxon>Bacteroidota</taxon>
        <taxon>Flavobacteriia</taxon>
        <taxon>Flavobacteriales</taxon>
        <taxon>Flavobacteriaceae</taxon>
        <taxon>Flavobacterium</taxon>
    </lineage>
</organism>
<dbReference type="EMBL" id="SMLG01000001">
    <property type="protein sequence ID" value="TDE46722.1"/>
    <property type="molecule type" value="Genomic_DNA"/>
</dbReference>
<dbReference type="Proteomes" id="UP000294814">
    <property type="component" value="Unassembled WGS sequence"/>
</dbReference>
<evidence type="ECO:0000313" key="2">
    <source>
        <dbReference type="Proteomes" id="UP000294814"/>
    </source>
</evidence>
<evidence type="ECO:0000313" key="1">
    <source>
        <dbReference type="EMBL" id="TDE46722.1"/>
    </source>
</evidence>
<proteinExistence type="predicted"/>
<name>A0A4R5FC22_9FLAO</name>